<dbReference type="InterPro" id="IPR029058">
    <property type="entry name" value="AB_hydrolase_fold"/>
</dbReference>
<keyword evidence="5" id="KW-0443">Lipid metabolism</keyword>
<feature type="chain" id="PRO_5035427360" description="Partial AB-hydrolase lipase domain-containing protein" evidence="7">
    <location>
        <begin position="18"/>
        <end position="275"/>
    </location>
</feature>
<dbReference type="InterPro" id="IPR006693">
    <property type="entry name" value="AB_hydrolase_lipase"/>
</dbReference>
<accession>A0A8K0CNU2</accession>
<evidence type="ECO:0000313" key="9">
    <source>
        <dbReference type="EMBL" id="KAF2890840.1"/>
    </source>
</evidence>
<dbReference type="AlphaFoldDB" id="A0A8K0CNU2"/>
<dbReference type="PANTHER" id="PTHR11005">
    <property type="entry name" value="LYSOSOMAL ACID LIPASE-RELATED"/>
    <property type="match status" value="1"/>
</dbReference>
<dbReference type="Proteomes" id="UP000801492">
    <property type="component" value="Unassembled WGS sequence"/>
</dbReference>
<dbReference type="SUPFAM" id="SSF53474">
    <property type="entry name" value="alpha/beta-Hydrolases"/>
    <property type="match status" value="1"/>
</dbReference>
<keyword evidence="10" id="KW-1185">Reference proteome</keyword>
<evidence type="ECO:0000256" key="7">
    <source>
        <dbReference type="SAM" id="SignalP"/>
    </source>
</evidence>
<comment type="caution">
    <text evidence="9">The sequence shown here is derived from an EMBL/GenBank/DDBJ whole genome shotgun (WGS) entry which is preliminary data.</text>
</comment>
<name>A0A8K0CNU2_IGNLU</name>
<dbReference type="Pfam" id="PF04083">
    <property type="entry name" value="Abhydro_lipase"/>
    <property type="match status" value="1"/>
</dbReference>
<evidence type="ECO:0000256" key="6">
    <source>
        <dbReference type="ARBA" id="ARBA00023180"/>
    </source>
</evidence>
<sequence>MLAKRIFLISFVVFINGYEELEVRRLPSDTGLDVRGLIEHYGYPFENYTVQTEDGYILEIHRIPYGRNSSGNNTRPPVLLVSGYFGSSEGWVNMGPEKSFGFILADKGYDVWLGNYRGTRWSRKHAWLNPDVDRTAYWTFSFQQIGEYDLPAFIDHILTMTNQEKLFYIGHAQATSSYFALASTKTQYNDKIRLAINLAPMAYCSHMTSFLNLFAIFKTPVEKYLSLTQKYELLPHLPYQGTIAETFCQDGAVTQGLCEAGYYFLGGYSPDQLNK</sequence>
<feature type="non-terminal residue" evidence="9">
    <location>
        <position position="275"/>
    </location>
</feature>
<keyword evidence="2 7" id="KW-0732">Signal</keyword>
<evidence type="ECO:0000256" key="4">
    <source>
        <dbReference type="ARBA" id="ARBA00022963"/>
    </source>
</evidence>
<dbReference type="GO" id="GO:0016042">
    <property type="term" value="P:lipid catabolic process"/>
    <property type="evidence" value="ECO:0007669"/>
    <property type="project" value="UniProtKB-KW"/>
</dbReference>
<dbReference type="Gene3D" id="3.40.50.1820">
    <property type="entry name" value="alpha/beta hydrolase"/>
    <property type="match status" value="1"/>
</dbReference>
<evidence type="ECO:0000259" key="8">
    <source>
        <dbReference type="Pfam" id="PF04083"/>
    </source>
</evidence>
<keyword evidence="6" id="KW-0325">Glycoprotein</keyword>
<evidence type="ECO:0000256" key="5">
    <source>
        <dbReference type="ARBA" id="ARBA00023098"/>
    </source>
</evidence>
<gene>
    <name evidence="9" type="ORF">ILUMI_15333</name>
</gene>
<organism evidence="9 10">
    <name type="scientific">Ignelater luminosus</name>
    <name type="common">Cucubano</name>
    <name type="synonym">Pyrophorus luminosus</name>
    <dbReference type="NCBI Taxonomy" id="2038154"/>
    <lineage>
        <taxon>Eukaryota</taxon>
        <taxon>Metazoa</taxon>
        <taxon>Ecdysozoa</taxon>
        <taxon>Arthropoda</taxon>
        <taxon>Hexapoda</taxon>
        <taxon>Insecta</taxon>
        <taxon>Pterygota</taxon>
        <taxon>Neoptera</taxon>
        <taxon>Endopterygota</taxon>
        <taxon>Coleoptera</taxon>
        <taxon>Polyphaga</taxon>
        <taxon>Elateriformia</taxon>
        <taxon>Elateroidea</taxon>
        <taxon>Elateridae</taxon>
        <taxon>Agrypninae</taxon>
        <taxon>Pyrophorini</taxon>
        <taxon>Ignelater</taxon>
    </lineage>
</organism>
<feature type="domain" description="Partial AB-hydrolase lipase" evidence="8">
    <location>
        <begin position="37"/>
        <end position="94"/>
    </location>
</feature>
<dbReference type="GO" id="GO:0016787">
    <property type="term" value="F:hydrolase activity"/>
    <property type="evidence" value="ECO:0007669"/>
    <property type="project" value="UniProtKB-KW"/>
</dbReference>
<protein>
    <recommendedName>
        <fullName evidence="8">Partial AB-hydrolase lipase domain-containing protein</fullName>
    </recommendedName>
</protein>
<keyword evidence="3" id="KW-0378">Hydrolase</keyword>
<comment type="similarity">
    <text evidence="1">Belongs to the AB hydrolase superfamily. Lipase family.</text>
</comment>
<evidence type="ECO:0000256" key="3">
    <source>
        <dbReference type="ARBA" id="ARBA00022801"/>
    </source>
</evidence>
<keyword evidence="4" id="KW-0442">Lipid degradation</keyword>
<dbReference type="OrthoDB" id="9974421at2759"/>
<proteinExistence type="inferred from homology"/>
<dbReference type="EMBL" id="VTPC01045505">
    <property type="protein sequence ID" value="KAF2890840.1"/>
    <property type="molecule type" value="Genomic_DNA"/>
</dbReference>
<evidence type="ECO:0000313" key="10">
    <source>
        <dbReference type="Proteomes" id="UP000801492"/>
    </source>
</evidence>
<reference evidence="9" key="1">
    <citation type="submission" date="2019-08" db="EMBL/GenBank/DDBJ databases">
        <title>The genome of the North American firefly Photinus pyralis.</title>
        <authorList>
            <consortium name="Photinus pyralis genome working group"/>
            <person name="Fallon T.R."/>
            <person name="Sander Lower S.E."/>
            <person name="Weng J.-K."/>
        </authorList>
    </citation>
    <scope>NUCLEOTIDE SEQUENCE</scope>
    <source>
        <strain evidence="9">TRF0915ILg1</strain>
        <tissue evidence="9">Whole body</tissue>
    </source>
</reference>
<feature type="signal peptide" evidence="7">
    <location>
        <begin position="1"/>
        <end position="17"/>
    </location>
</feature>
<dbReference type="FunFam" id="3.40.50.1820:FF:000057">
    <property type="entry name" value="Lipase"/>
    <property type="match status" value="1"/>
</dbReference>
<evidence type="ECO:0000256" key="1">
    <source>
        <dbReference type="ARBA" id="ARBA00010701"/>
    </source>
</evidence>
<evidence type="ECO:0000256" key="2">
    <source>
        <dbReference type="ARBA" id="ARBA00022729"/>
    </source>
</evidence>